<dbReference type="SMART" id="SM00248">
    <property type="entry name" value="ANK"/>
    <property type="match status" value="4"/>
</dbReference>
<evidence type="ECO:0000259" key="4">
    <source>
        <dbReference type="Pfam" id="PF18738"/>
    </source>
</evidence>
<dbReference type="PROSITE" id="PS50088">
    <property type="entry name" value="ANK_REPEAT"/>
    <property type="match status" value="3"/>
</dbReference>
<organism evidence="5 6">
    <name type="scientific">Mytilus edulis</name>
    <name type="common">Blue mussel</name>
    <dbReference type="NCBI Taxonomy" id="6550"/>
    <lineage>
        <taxon>Eukaryota</taxon>
        <taxon>Metazoa</taxon>
        <taxon>Spiralia</taxon>
        <taxon>Lophotrochozoa</taxon>
        <taxon>Mollusca</taxon>
        <taxon>Bivalvia</taxon>
        <taxon>Autobranchia</taxon>
        <taxon>Pteriomorphia</taxon>
        <taxon>Mytilida</taxon>
        <taxon>Mytiloidea</taxon>
        <taxon>Mytilidae</taxon>
        <taxon>Mytilinae</taxon>
        <taxon>Mytilus</taxon>
    </lineage>
</organism>
<dbReference type="OrthoDB" id="6123030at2759"/>
<evidence type="ECO:0000313" key="5">
    <source>
        <dbReference type="EMBL" id="CAG2198589.1"/>
    </source>
</evidence>
<dbReference type="PROSITE" id="PS50297">
    <property type="entry name" value="ANK_REP_REGION"/>
    <property type="match status" value="3"/>
</dbReference>
<dbReference type="AlphaFoldDB" id="A0A8S3QV04"/>
<dbReference type="InterPro" id="IPR041249">
    <property type="entry name" value="HEPN_DZIP3"/>
</dbReference>
<accession>A0A8S3QV04</accession>
<reference evidence="5" key="1">
    <citation type="submission" date="2021-03" db="EMBL/GenBank/DDBJ databases">
        <authorList>
            <person name="Bekaert M."/>
        </authorList>
    </citation>
    <scope>NUCLEOTIDE SEQUENCE</scope>
</reference>
<dbReference type="Gene3D" id="1.25.40.20">
    <property type="entry name" value="Ankyrin repeat-containing domain"/>
    <property type="match status" value="2"/>
</dbReference>
<dbReference type="InterPro" id="IPR002110">
    <property type="entry name" value="Ankyrin_rpt"/>
</dbReference>
<feature type="domain" description="DZIP3-like HEPN" evidence="4">
    <location>
        <begin position="58"/>
        <end position="187"/>
    </location>
</feature>
<proteinExistence type="predicted"/>
<comment type="caution">
    <text evidence="5">The sequence shown here is derived from an EMBL/GenBank/DDBJ whole genome shotgun (WGS) entry which is preliminary data.</text>
</comment>
<dbReference type="PANTHER" id="PTHR24198">
    <property type="entry name" value="ANKYRIN REPEAT AND PROTEIN KINASE DOMAIN-CONTAINING PROTEIN"/>
    <property type="match status" value="1"/>
</dbReference>
<protein>
    <submittedName>
        <fullName evidence="5">ANK</fullName>
    </submittedName>
</protein>
<evidence type="ECO:0000256" key="3">
    <source>
        <dbReference type="PROSITE-ProRule" id="PRU00023"/>
    </source>
</evidence>
<keyword evidence="2 3" id="KW-0040">ANK repeat</keyword>
<keyword evidence="1" id="KW-0677">Repeat</keyword>
<sequence>MATASCSSFVDTASAITNYARLGLATQNELPNILRKLLFIREPPHLLEAHLKNNSYLSRNLRAYEWNIIRAVRTHQYNEFDVPLMYKIIRNLNLVPNPTQGWDNQTPPSSTEITVGDDIERIRRIRNEIVHRGNTKVKDPELANYFSFFKDIARRLEVALMLSNREFVSKLENAETCCIDEDTERHYIKRLRELEKYETELAINFAEVRKDLVCLRSQNQIKKEIDKWKQDDIKYVPTNASKYLLHRDKAEQSHLSRITETDDGFVIGCLEACCWEGYDNLLPWFVDQDINKQGIFGFTPLHVSCDFEVDPAVFDFVLKNKPCINKRASDGSTPLLTALFENNREAVKLLLSHSADCNIGLYDSQAIKDEYREVVKALSYTIKNREQEWLEWFTENCISSVVDYVNQESKCVIYTLGGATPLHVTCFTNDIDMIKLLLERNLDINIRKEDGSTPLFVACMFGFIDIAKILLEHGAIRDICRNDGTSPLEMAKHKNHTVMISLLENPKWKSAKSDKTKKKGKCTVS</sequence>
<dbReference type="PANTHER" id="PTHR24198:SF165">
    <property type="entry name" value="ANKYRIN REPEAT-CONTAINING PROTEIN-RELATED"/>
    <property type="match status" value="1"/>
</dbReference>
<dbReference type="Pfam" id="PF18738">
    <property type="entry name" value="HEPN_DZIP3"/>
    <property type="match status" value="1"/>
</dbReference>
<feature type="repeat" description="ANK" evidence="3">
    <location>
        <begin position="450"/>
        <end position="482"/>
    </location>
</feature>
<dbReference type="InterPro" id="IPR036770">
    <property type="entry name" value="Ankyrin_rpt-contain_sf"/>
</dbReference>
<dbReference type="Pfam" id="PF12796">
    <property type="entry name" value="Ank_2"/>
    <property type="match status" value="2"/>
</dbReference>
<name>A0A8S3QV04_MYTED</name>
<dbReference type="EMBL" id="CAJPWZ010000689">
    <property type="protein sequence ID" value="CAG2198589.1"/>
    <property type="molecule type" value="Genomic_DNA"/>
</dbReference>
<evidence type="ECO:0000313" key="6">
    <source>
        <dbReference type="Proteomes" id="UP000683360"/>
    </source>
</evidence>
<gene>
    <name evidence="5" type="ORF">MEDL_13335</name>
</gene>
<evidence type="ECO:0000256" key="1">
    <source>
        <dbReference type="ARBA" id="ARBA00022737"/>
    </source>
</evidence>
<evidence type="ECO:0000256" key="2">
    <source>
        <dbReference type="ARBA" id="ARBA00023043"/>
    </source>
</evidence>
<feature type="repeat" description="ANK" evidence="3">
    <location>
        <begin position="417"/>
        <end position="449"/>
    </location>
</feature>
<feature type="repeat" description="ANK" evidence="3">
    <location>
        <begin position="330"/>
        <end position="359"/>
    </location>
</feature>
<keyword evidence="6" id="KW-1185">Reference proteome</keyword>
<dbReference type="SUPFAM" id="SSF48403">
    <property type="entry name" value="Ankyrin repeat"/>
    <property type="match status" value="1"/>
</dbReference>
<dbReference type="Proteomes" id="UP000683360">
    <property type="component" value="Unassembled WGS sequence"/>
</dbReference>